<sequence>RNRIYSALNYFIQSTSRDITARALIEIDRAGYTKYVRLPIHDELVFSFPRERVRELAEKTARIMEMTIKGLLIPVDSEIGEQPWGSVLDLEASKH</sequence>
<dbReference type="EMBL" id="JACHJF010000024">
    <property type="protein sequence ID" value="MBB5122229.1"/>
    <property type="molecule type" value="Genomic_DNA"/>
</dbReference>
<dbReference type="SUPFAM" id="SSF56672">
    <property type="entry name" value="DNA/RNA polymerases"/>
    <property type="match status" value="1"/>
</dbReference>
<evidence type="ECO:0000313" key="2">
    <source>
        <dbReference type="EMBL" id="MBB5122229.1"/>
    </source>
</evidence>
<dbReference type="Pfam" id="PF00476">
    <property type="entry name" value="DNA_pol_A"/>
    <property type="match status" value="1"/>
</dbReference>
<keyword evidence="2" id="KW-0269">Exonuclease</keyword>
<accession>A0A7W8BF40</accession>
<dbReference type="AlphaFoldDB" id="A0A7W8BF40"/>
<dbReference type="GO" id="GO:0004527">
    <property type="term" value="F:exonuclease activity"/>
    <property type="evidence" value="ECO:0007669"/>
    <property type="project" value="UniProtKB-KW"/>
</dbReference>
<evidence type="ECO:0000259" key="1">
    <source>
        <dbReference type="Pfam" id="PF00476"/>
    </source>
</evidence>
<gene>
    <name evidence="2" type="ORF">FHS36_005700</name>
</gene>
<protein>
    <submittedName>
        <fullName evidence="2">DNA polymerase I-like protein with 3'-5' exonuclease and polymerase domains</fullName>
    </submittedName>
</protein>
<dbReference type="InterPro" id="IPR043502">
    <property type="entry name" value="DNA/RNA_pol_sf"/>
</dbReference>
<proteinExistence type="predicted"/>
<keyword evidence="2" id="KW-0378">Hydrolase</keyword>
<dbReference type="GO" id="GO:0003677">
    <property type="term" value="F:DNA binding"/>
    <property type="evidence" value="ECO:0007669"/>
    <property type="project" value="InterPro"/>
</dbReference>
<keyword evidence="2" id="KW-0540">Nuclease</keyword>
<dbReference type="GO" id="GO:0003887">
    <property type="term" value="F:DNA-directed DNA polymerase activity"/>
    <property type="evidence" value="ECO:0007669"/>
    <property type="project" value="InterPro"/>
</dbReference>
<dbReference type="Gene3D" id="3.30.70.370">
    <property type="match status" value="1"/>
</dbReference>
<dbReference type="GO" id="GO:0006260">
    <property type="term" value="P:DNA replication"/>
    <property type="evidence" value="ECO:0007669"/>
    <property type="project" value="InterPro"/>
</dbReference>
<dbReference type="InterPro" id="IPR001098">
    <property type="entry name" value="DNA-dir_DNA_pol_A_palm_dom"/>
</dbReference>
<feature type="non-terminal residue" evidence="2">
    <location>
        <position position="1"/>
    </location>
</feature>
<dbReference type="Proteomes" id="UP000528608">
    <property type="component" value="Unassembled WGS sequence"/>
</dbReference>
<name>A0A7W8BF40_STREU</name>
<organism evidence="2 3">
    <name type="scientific">Streptomyces eurocidicus</name>
    <name type="common">Streptoverticillium eurocidicus</name>
    <dbReference type="NCBI Taxonomy" id="66423"/>
    <lineage>
        <taxon>Bacteria</taxon>
        <taxon>Bacillati</taxon>
        <taxon>Actinomycetota</taxon>
        <taxon>Actinomycetes</taxon>
        <taxon>Kitasatosporales</taxon>
        <taxon>Streptomycetaceae</taxon>
        <taxon>Streptomyces</taxon>
    </lineage>
</organism>
<comment type="caution">
    <text evidence="2">The sequence shown here is derived from an EMBL/GenBank/DDBJ whole genome shotgun (WGS) entry which is preliminary data.</text>
</comment>
<evidence type="ECO:0000313" key="3">
    <source>
        <dbReference type="Proteomes" id="UP000528608"/>
    </source>
</evidence>
<feature type="domain" description="DNA-directed DNA polymerase family A palm" evidence="1">
    <location>
        <begin position="6"/>
        <end position="80"/>
    </location>
</feature>
<dbReference type="RefSeq" id="WP_260423808.1">
    <property type="nucleotide sequence ID" value="NZ_JACHJF010000024.1"/>
</dbReference>
<reference evidence="2 3" key="1">
    <citation type="submission" date="2020-08" db="EMBL/GenBank/DDBJ databases">
        <title>Genomic Encyclopedia of Type Strains, Phase III (KMG-III): the genomes of soil and plant-associated and newly described type strains.</title>
        <authorList>
            <person name="Whitman W."/>
        </authorList>
    </citation>
    <scope>NUCLEOTIDE SEQUENCE [LARGE SCALE GENOMIC DNA]</scope>
    <source>
        <strain evidence="2 3">CECT 3259</strain>
    </source>
</reference>